<dbReference type="GO" id="GO:0097526">
    <property type="term" value="C:spliceosomal tri-snRNP complex"/>
    <property type="evidence" value="ECO:0007669"/>
    <property type="project" value="TreeGrafter"/>
</dbReference>
<keyword evidence="5" id="KW-0694">RNA-binding</keyword>
<comment type="subunit">
    <text evidence="10">Component of the precatalytic spliceosome (spliceosome B complex). Component of the U4/U6-U5 tri-snRNP complex, a building block of the precatalytic spliceosome (spliceosome B complex). The U4/U6-U5 tri-snRNP complex is composed of the U4, U6 and U5 snRNAs and at least PRPF3, PRPF4, PRPF6, PRPF8, PRPF31, SNRNP200, TXNL4A, SNRNP40, SNRPB, SNRPD1, SNRPD2, SNRPD3, SNRPE, SNRPF, SNRPG, DDX23, CD2BP2, PPIH, SNU13, EFTUD2, SART1 and USP39, plus LSM2, LSM3, LSM4, LSM5, LSM6, LSM7 and LSM8. LSM2, LSM3, LSM4, LSM5, LSM6, LSM7 and LSM8 form a heptameric, ring-shaped subcomplex (the LSM2-8 complex) that is part of the U4/U6-U5 tri-snRNP complex and the precatalytic spliceosome. Interacts with TACC1.</text>
</comment>
<keyword evidence="13" id="KW-1185">Reference proteome</keyword>
<keyword evidence="3" id="KW-0507">mRNA processing</keyword>
<evidence type="ECO:0000313" key="15">
    <source>
        <dbReference type="RefSeq" id="XP_024867648.1"/>
    </source>
</evidence>
<keyword evidence="7" id="KW-0508">mRNA splicing</keyword>
<dbReference type="Pfam" id="PF01423">
    <property type="entry name" value="LSM"/>
    <property type="match status" value="1"/>
</dbReference>
<name>A0A6J1PDP4_9HYME</name>
<comment type="subcellular location">
    <subcellularLocation>
        <location evidence="1">Nucleus</location>
    </subcellularLocation>
</comment>
<evidence type="ECO:0000256" key="3">
    <source>
        <dbReference type="ARBA" id="ARBA00022664"/>
    </source>
</evidence>
<protein>
    <recommendedName>
        <fullName evidence="11">U6 snRNA-associated Sm-like protein LSm7</fullName>
    </recommendedName>
</protein>
<dbReference type="InterPro" id="IPR010920">
    <property type="entry name" value="LSM_dom_sf"/>
</dbReference>
<evidence type="ECO:0000256" key="6">
    <source>
        <dbReference type="ARBA" id="ARBA00022990"/>
    </source>
</evidence>
<dbReference type="AlphaFoldDB" id="A0A6J1PDP4"/>
<dbReference type="SMART" id="SM00651">
    <property type="entry name" value="Sm"/>
    <property type="match status" value="1"/>
</dbReference>
<evidence type="ECO:0000256" key="2">
    <source>
        <dbReference type="ARBA" id="ARBA00006850"/>
    </source>
</evidence>
<dbReference type="GO" id="GO:0005689">
    <property type="term" value="C:U12-type spliceosomal complex"/>
    <property type="evidence" value="ECO:0007669"/>
    <property type="project" value="TreeGrafter"/>
</dbReference>
<dbReference type="RefSeq" id="XP_024867648.1">
    <property type="nucleotide sequence ID" value="XM_025011880.1"/>
</dbReference>
<dbReference type="GeneID" id="112451946"/>
<dbReference type="GO" id="GO:0071004">
    <property type="term" value="C:U2-type prespliceosome"/>
    <property type="evidence" value="ECO:0007669"/>
    <property type="project" value="TreeGrafter"/>
</dbReference>
<organism evidence="13 14">
    <name type="scientific">Temnothorax curvispinosus</name>
    <dbReference type="NCBI Taxonomy" id="300111"/>
    <lineage>
        <taxon>Eukaryota</taxon>
        <taxon>Metazoa</taxon>
        <taxon>Ecdysozoa</taxon>
        <taxon>Arthropoda</taxon>
        <taxon>Hexapoda</taxon>
        <taxon>Insecta</taxon>
        <taxon>Pterygota</taxon>
        <taxon>Neoptera</taxon>
        <taxon>Endopterygota</taxon>
        <taxon>Hymenoptera</taxon>
        <taxon>Apocrita</taxon>
        <taxon>Aculeata</taxon>
        <taxon>Formicoidea</taxon>
        <taxon>Formicidae</taxon>
        <taxon>Myrmicinae</taxon>
        <taxon>Temnothorax</taxon>
    </lineage>
</organism>
<sequence length="166" mass="18800">MMLMIHGYAATGVQYKFTLIYSNDDAVLSGIAFPLTSSKVHYLIPINVILRVRARMSAPKQQQNVEHKEKKRKESILDLSKYLEKNIRVKFAGGREAEGILKGYDPLLNLVLDNTKEYLRDPDDPYKLNQDTRMLGLVVCRGTSVVLICPVDGMESIQNPFIQQEG</sequence>
<keyword evidence="8" id="KW-0539">Nucleus</keyword>
<evidence type="ECO:0000256" key="10">
    <source>
        <dbReference type="ARBA" id="ARBA00065431"/>
    </source>
</evidence>
<dbReference type="RefSeq" id="XP_024867647.1">
    <property type="nucleotide sequence ID" value="XM_025011879.1"/>
</dbReference>
<dbReference type="GO" id="GO:0000956">
    <property type="term" value="P:nuclear-transcribed mRNA catabolic process"/>
    <property type="evidence" value="ECO:0007669"/>
    <property type="project" value="InterPro"/>
</dbReference>
<evidence type="ECO:0000256" key="11">
    <source>
        <dbReference type="ARBA" id="ARBA00067761"/>
    </source>
</evidence>
<evidence type="ECO:0000256" key="5">
    <source>
        <dbReference type="ARBA" id="ARBA00022884"/>
    </source>
</evidence>
<dbReference type="InterPro" id="IPR001163">
    <property type="entry name" value="Sm_dom_euk/arc"/>
</dbReference>
<gene>
    <name evidence="14 15 16" type="primary">LOC112451946</name>
</gene>
<dbReference type="RefSeq" id="XP_024867649.1">
    <property type="nucleotide sequence ID" value="XM_025011881.1"/>
</dbReference>
<dbReference type="InterPro" id="IPR047575">
    <property type="entry name" value="Sm"/>
</dbReference>
<evidence type="ECO:0000313" key="13">
    <source>
        <dbReference type="Proteomes" id="UP000504618"/>
    </source>
</evidence>
<dbReference type="InterPro" id="IPR044641">
    <property type="entry name" value="Lsm7/SmG-like"/>
</dbReference>
<dbReference type="SUPFAM" id="SSF50182">
    <property type="entry name" value="Sm-like ribonucleoproteins"/>
    <property type="match status" value="1"/>
</dbReference>
<dbReference type="GO" id="GO:0000398">
    <property type="term" value="P:mRNA splicing, via spliceosome"/>
    <property type="evidence" value="ECO:0007669"/>
    <property type="project" value="InterPro"/>
</dbReference>
<dbReference type="Gene3D" id="2.30.30.100">
    <property type="match status" value="1"/>
</dbReference>
<dbReference type="CTD" id="51690"/>
<keyword evidence="9" id="KW-0687">Ribonucleoprotein</keyword>
<evidence type="ECO:0000256" key="4">
    <source>
        <dbReference type="ARBA" id="ARBA00022728"/>
    </source>
</evidence>
<evidence type="ECO:0000259" key="12">
    <source>
        <dbReference type="PROSITE" id="PS52002"/>
    </source>
</evidence>
<reference evidence="14 15" key="1">
    <citation type="submission" date="2025-04" db="UniProtKB">
        <authorList>
            <consortium name="RefSeq"/>
        </authorList>
    </citation>
    <scope>IDENTIFICATION</scope>
    <source>
        <tissue evidence="14 15">Whole body</tissue>
    </source>
</reference>
<dbReference type="GO" id="GO:0003723">
    <property type="term" value="F:RNA binding"/>
    <property type="evidence" value="ECO:0007669"/>
    <property type="project" value="UniProtKB-KW"/>
</dbReference>
<dbReference type="GO" id="GO:0071013">
    <property type="term" value="C:catalytic step 2 spliceosome"/>
    <property type="evidence" value="ECO:0007669"/>
    <property type="project" value="TreeGrafter"/>
</dbReference>
<evidence type="ECO:0000256" key="1">
    <source>
        <dbReference type="ARBA" id="ARBA00004123"/>
    </source>
</evidence>
<dbReference type="PROSITE" id="PS52002">
    <property type="entry name" value="SM"/>
    <property type="match status" value="1"/>
</dbReference>
<dbReference type="GO" id="GO:0005688">
    <property type="term" value="C:U6 snRNP"/>
    <property type="evidence" value="ECO:0007669"/>
    <property type="project" value="TreeGrafter"/>
</dbReference>
<accession>A0A6J1PDP4</accession>
<evidence type="ECO:0000256" key="9">
    <source>
        <dbReference type="ARBA" id="ARBA00023274"/>
    </source>
</evidence>
<keyword evidence="6" id="KW-0007">Acetylation</keyword>
<evidence type="ECO:0000256" key="8">
    <source>
        <dbReference type="ARBA" id="ARBA00023242"/>
    </source>
</evidence>
<dbReference type="OrthoDB" id="2146at2759"/>
<dbReference type="Proteomes" id="UP000504618">
    <property type="component" value="Unplaced"/>
</dbReference>
<dbReference type="PANTHER" id="PTHR10553:SF5">
    <property type="entry name" value="U6 SNRNA-ASSOCIATED SM-LIKE PROTEIN LSM7"/>
    <property type="match status" value="1"/>
</dbReference>
<feature type="domain" description="Sm" evidence="12">
    <location>
        <begin position="74"/>
        <end position="154"/>
    </location>
</feature>
<dbReference type="InterPro" id="IPR017132">
    <property type="entry name" value="Lsm7"/>
</dbReference>
<comment type="similarity">
    <text evidence="2">Belongs to the snRNP Sm proteins family.</text>
</comment>
<evidence type="ECO:0000256" key="7">
    <source>
        <dbReference type="ARBA" id="ARBA00023187"/>
    </source>
</evidence>
<proteinExistence type="inferred from homology"/>
<keyword evidence="4" id="KW-0747">Spliceosome</keyword>
<dbReference type="PANTHER" id="PTHR10553">
    <property type="entry name" value="SMALL NUCLEAR RIBONUCLEOPROTEIN"/>
    <property type="match status" value="1"/>
</dbReference>
<dbReference type="GO" id="GO:1990726">
    <property type="term" value="C:Lsm1-7-Pat1 complex"/>
    <property type="evidence" value="ECO:0007669"/>
    <property type="project" value="TreeGrafter"/>
</dbReference>
<evidence type="ECO:0000313" key="14">
    <source>
        <dbReference type="RefSeq" id="XP_024867647.1"/>
    </source>
</evidence>
<dbReference type="CDD" id="cd01729">
    <property type="entry name" value="LSm7"/>
    <property type="match status" value="1"/>
</dbReference>
<evidence type="ECO:0000313" key="16">
    <source>
        <dbReference type="RefSeq" id="XP_024867649.1"/>
    </source>
</evidence>
<dbReference type="FunFam" id="2.30.30.100:FF:000025">
    <property type="entry name" value="U6 snRNA-associated Sm-like protein LSm7"/>
    <property type="match status" value="1"/>
</dbReference>